<dbReference type="RefSeq" id="WP_041363782.1">
    <property type="nucleotide sequence ID" value="NZ_HG938354.1"/>
</dbReference>
<organism evidence="3 4">
    <name type="scientific">Neorhizobium galegae bv. orientalis str. HAMBI 540</name>
    <dbReference type="NCBI Taxonomy" id="1028800"/>
    <lineage>
        <taxon>Bacteria</taxon>
        <taxon>Pseudomonadati</taxon>
        <taxon>Pseudomonadota</taxon>
        <taxon>Alphaproteobacteria</taxon>
        <taxon>Hyphomicrobiales</taxon>
        <taxon>Rhizobiaceae</taxon>
        <taxon>Rhizobium/Agrobacterium group</taxon>
        <taxon>Neorhizobium</taxon>
    </lineage>
</organism>
<proteinExistence type="predicted"/>
<gene>
    <name evidence="3" type="ORF">RG540_PA00470</name>
</gene>
<dbReference type="Proteomes" id="UP000028181">
    <property type="component" value="Plasmid pHAMBI540a"/>
</dbReference>
<reference evidence="4" key="1">
    <citation type="journal article" date="2014" name="BMC Genomics">
        <title>Genome sequencing of two Neorhizobium galegae strains reveals a noeT gene responsible for the unusual acetylation of the nodulation factors.</title>
        <authorList>
            <person name="Osterman J."/>
            <person name="Marsh J."/>
            <person name="Laine P.K."/>
            <person name="Zeng Z."/>
            <person name="Alatalo E."/>
            <person name="Sullivan J.T."/>
            <person name="Young J.P."/>
            <person name="Thomas-Oates J."/>
            <person name="Paulin L."/>
            <person name="Lindstrom K."/>
        </authorList>
    </citation>
    <scope>NUCLEOTIDE SEQUENCE [LARGE SCALE GENOMIC DNA]</scope>
    <source>
        <strain evidence="4">HAMBI 540</strain>
    </source>
</reference>
<dbReference type="KEGG" id="ngg:RG540_PA00470"/>
<evidence type="ECO:0000256" key="2">
    <source>
        <dbReference type="SAM" id="SignalP"/>
    </source>
</evidence>
<keyword evidence="2" id="KW-0732">Signal</keyword>
<geneLocation type="plasmid" evidence="4">
    <name>II</name>
</geneLocation>
<dbReference type="PATRIC" id="fig|1028800.3.peg.4652"/>
<dbReference type="EMBL" id="HG938354">
    <property type="protein sequence ID" value="CDN50726.1"/>
    <property type="molecule type" value="Genomic_DNA"/>
</dbReference>
<name>A0A068SY25_NEOGA</name>
<evidence type="ECO:0008006" key="5">
    <source>
        <dbReference type="Google" id="ProtNLM"/>
    </source>
</evidence>
<dbReference type="OrthoDB" id="8410624at2"/>
<dbReference type="GeneID" id="24260453"/>
<feature type="chain" id="PRO_5001656447" description="DUF680 domain-containing protein" evidence="2">
    <location>
        <begin position="25"/>
        <end position="76"/>
    </location>
</feature>
<evidence type="ECO:0000313" key="4">
    <source>
        <dbReference type="Proteomes" id="UP000028181"/>
    </source>
</evidence>
<feature type="signal peptide" evidence="2">
    <location>
        <begin position="1"/>
        <end position="24"/>
    </location>
</feature>
<keyword evidence="3" id="KW-0614">Plasmid</keyword>
<dbReference type="HOGENOM" id="CLU_182991_0_0_5"/>
<protein>
    <recommendedName>
        <fullName evidence="5">DUF680 domain-containing protein</fullName>
    </recommendedName>
</protein>
<evidence type="ECO:0000313" key="3">
    <source>
        <dbReference type="EMBL" id="CDN50726.1"/>
    </source>
</evidence>
<evidence type="ECO:0000256" key="1">
    <source>
        <dbReference type="SAM" id="MobiDB-lite"/>
    </source>
</evidence>
<sequence length="76" mass="8208">MKTVLSTLAAAMIASASFAGVALAEGDYYQGASKGQAAVQTNDKVDNVRTGSIDRVRTYDDRGDQPIFKHESRDNR</sequence>
<dbReference type="AlphaFoldDB" id="A0A068SY25"/>
<accession>A0A068SY25</accession>
<keyword evidence="4" id="KW-1185">Reference proteome</keyword>
<feature type="region of interest" description="Disordered" evidence="1">
    <location>
        <begin position="56"/>
        <end position="76"/>
    </location>
</feature>
<dbReference type="eggNOG" id="ENOG5032QJG">
    <property type="taxonomic scope" value="Bacteria"/>
</dbReference>